<feature type="compositionally biased region" description="Pro residues" evidence="1">
    <location>
        <begin position="265"/>
        <end position="275"/>
    </location>
</feature>
<evidence type="ECO:0000313" key="3">
    <source>
        <dbReference type="Proteomes" id="UP000030752"/>
    </source>
</evidence>
<dbReference type="InParanoid" id="W2S1S3"/>
<dbReference type="OrthoDB" id="3469466at2759"/>
<sequence>MHKWPNIVPTSCPATKPSSSLQVERKENLTNHPVKRAWLQCLLNHPVAFYALVYGSSQHLKFLHNGREVVPRAALLRLSYKTEAVKLINQALRDLHGRPIPDPVLIAILSLGAHGNESNHSAADDEASGNSTSSPQTRTTAPPNPLATAQLLNFYGALTQETAHMSALRTLLQHNNGTESITLPGLASAISLGDILNSTVTHRIPYVPHPGPLTPSVAAYLNLLPSLPLKTKSFPSGRQSAQLLESLTHSQALTAGLSSYLSLSSPPPPSPPQPQPHSVTNPTTAPPPTLEDLIISRNAVHHALLSLLPANGLWGPRFALYEALRLGMLIFSDLALFPLPAKTGVRGRYAGMLREALECILGGGGGGDAGTRCREQQQKQGEMEAQGLAWACVMGALAVEGGDGEESRRKKAWFVESARGWMEVWGVVEWEEMQTMLQRWLWCRILLEGVGKAAWEGE</sequence>
<dbReference type="VEuPathDB" id="FungiDB:HMPREF1541_01794"/>
<dbReference type="STRING" id="1220924.W2S1S3"/>
<proteinExistence type="predicted"/>
<dbReference type="Proteomes" id="UP000030752">
    <property type="component" value="Unassembled WGS sequence"/>
</dbReference>
<gene>
    <name evidence="2" type="ORF">HMPREF1541_01794</name>
</gene>
<dbReference type="PANTHER" id="PTHR37540:SF5">
    <property type="entry name" value="TRANSCRIPTION FACTOR DOMAIN-CONTAINING PROTEIN"/>
    <property type="match status" value="1"/>
</dbReference>
<dbReference type="eggNOG" id="ENOG502TDQJ">
    <property type="taxonomic scope" value="Eukaryota"/>
</dbReference>
<feature type="region of interest" description="Disordered" evidence="1">
    <location>
        <begin position="117"/>
        <end position="145"/>
    </location>
</feature>
<evidence type="ECO:0000256" key="1">
    <source>
        <dbReference type="SAM" id="MobiDB-lite"/>
    </source>
</evidence>
<dbReference type="AlphaFoldDB" id="W2S1S3"/>
<accession>W2S1S3</accession>
<feature type="compositionally biased region" description="Polar residues" evidence="1">
    <location>
        <begin position="128"/>
        <end position="141"/>
    </location>
</feature>
<dbReference type="PANTHER" id="PTHR37540">
    <property type="entry name" value="TRANSCRIPTION FACTOR (ACR-2), PUTATIVE-RELATED-RELATED"/>
    <property type="match status" value="1"/>
</dbReference>
<dbReference type="GeneID" id="19969133"/>
<keyword evidence="3" id="KW-1185">Reference proteome</keyword>
<protein>
    <recommendedName>
        <fullName evidence="4">Transcription factor domain-containing protein</fullName>
    </recommendedName>
</protein>
<evidence type="ECO:0008006" key="4">
    <source>
        <dbReference type="Google" id="ProtNLM"/>
    </source>
</evidence>
<evidence type="ECO:0000313" key="2">
    <source>
        <dbReference type="EMBL" id="ETN42637.1"/>
    </source>
</evidence>
<feature type="region of interest" description="Disordered" evidence="1">
    <location>
        <begin position="260"/>
        <end position="289"/>
    </location>
</feature>
<name>W2S1S3_CYPE1</name>
<dbReference type="RefSeq" id="XP_008714373.1">
    <property type="nucleotide sequence ID" value="XM_008716151.1"/>
</dbReference>
<reference evidence="2 3" key="1">
    <citation type="submission" date="2013-03" db="EMBL/GenBank/DDBJ databases">
        <title>The Genome Sequence of Phialophora europaea CBS 101466.</title>
        <authorList>
            <consortium name="The Broad Institute Genomics Platform"/>
            <person name="Cuomo C."/>
            <person name="de Hoog S."/>
            <person name="Gorbushina A."/>
            <person name="Walker B."/>
            <person name="Young S.K."/>
            <person name="Zeng Q."/>
            <person name="Gargeya S."/>
            <person name="Fitzgerald M."/>
            <person name="Haas B."/>
            <person name="Abouelleil A."/>
            <person name="Allen A.W."/>
            <person name="Alvarado L."/>
            <person name="Arachchi H.M."/>
            <person name="Berlin A.M."/>
            <person name="Chapman S.B."/>
            <person name="Gainer-Dewar J."/>
            <person name="Goldberg J."/>
            <person name="Griggs A."/>
            <person name="Gujja S."/>
            <person name="Hansen M."/>
            <person name="Howarth C."/>
            <person name="Imamovic A."/>
            <person name="Ireland A."/>
            <person name="Larimer J."/>
            <person name="McCowan C."/>
            <person name="Murphy C."/>
            <person name="Pearson M."/>
            <person name="Poon T.W."/>
            <person name="Priest M."/>
            <person name="Roberts A."/>
            <person name="Saif S."/>
            <person name="Shea T."/>
            <person name="Sisk P."/>
            <person name="Sykes S."/>
            <person name="Wortman J."/>
            <person name="Nusbaum C."/>
            <person name="Birren B."/>
        </authorList>
    </citation>
    <scope>NUCLEOTIDE SEQUENCE [LARGE SCALE GENOMIC DNA]</scope>
    <source>
        <strain evidence="2 3">CBS 101466</strain>
    </source>
</reference>
<dbReference type="HOGENOM" id="CLU_597186_0_0_1"/>
<dbReference type="EMBL" id="KB822718">
    <property type="protein sequence ID" value="ETN42637.1"/>
    <property type="molecule type" value="Genomic_DNA"/>
</dbReference>
<organism evidence="2 3">
    <name type="scientific">Cyphellophora europaea (strain CBS 101466)</name>
    <name type="common">Phialophora europaea</name>
    <dbReference type="NCBI Taxonomy" id="1220924"/>
    <lineage>
        <taxon>Eukaryota</taxon>
        <taxon>Fungi</taxon>
        <taxon>Dikarya</taxon>
        <taxon>Ascomycota</taxon>
        <taxon>Pezizomycotina</taxon>
        <taxon>Eurotiomycetes</taxon>
        <taxon>Chaetothyriomycetidae</taxon>
        <taxon>Chaetothyriales</taxon>
        <taxon>Cyphellophoraceae</taxon>
        <taxon>Cyphellophora</taxon>
    </lineage>
</organism>